<evidence type="ECO:0000256" key="1">
    <source>
        <dbReference type="SAM" id="MobiDB-lite"/>
    </source>
</evidence>
<feature type="compositionally biased region" description="Low complexity" evidence="1">
    <location>
        <begin position="253"/>
        <end position="274"/>
    </location>
</feature>
<dbReference type="InterPro" id="IPR007021">
    <property type="entry name" value="DUF659"/>
</dbReference>
<name>A0A438H7L6_VITVI</name>
<dbReference type="SUPFAM" id="SSF53098">
    <property type="entry name" value="Ribonuclease H-like"/>
    <property type="match status" value="1"/>
</dbReference>
<dbReference type="PANTHER" id="PTHR32166">
    <property type="entry name" value="OSJNBA0013A04.12 PROTEIN"/>
    <property type="match status" value="1"/>
</dbReference>
<proteinExistence type="predicted"/>
<feature type="compositionally biased region" description="Basic and acidic residues" evidence="1">
    <location>
        <begin position="284"/>
        <end position="295"/>
    </location>
</feature>
<feature type="region of interest" description="Disordered" evidence="1">
    <location>
        <begin position="240"/>
        <end position="301"/>
    </location>
</feature>
<feature type="domain" description="DUF659" evidence="2">
    <location>
        <begin position="15"/>
        <end position="165"/>
    </location>
</feature>
<accession>A0A438H7L6</accession>
<organism evidence="3 4">
    <name type="scientific">Vitis vinifera</name>
    <name type="common">Grape</name>
    <dbReference type="NCBI Taxonomy" id="29760"/>
    <lineage>
        <taxon>Eukaryota</taxon>
        <taxon>Viridiplantae</taxon>
        <taxon>Streptophyta</taxon>
        <taxon>Embryophyta</taxon>
        <taxon>Tracheophyta</taxon>
        <taxon>Spermatophyta</taxon>
        <taxon>Magnoliopsida</taxon>
        <taxon>eudicotyledons</taxon>
        <taxon>Gunneridae</taxon>
        <taxon>Pentapetalae</taxon>
        <taxon>rosids</taxon>
        <taxon>Vitales</taxon>
        <taxon>Vitaceae</taxon>
        <taxon>Viteae</taxon>
        <taxon>Vitis</taxon>
    </lineage>
</organism>
<feature type="region of interest" description="Disordered" evidence="1">
    <location>
        <begin position="313"/>
        <end position="338"/>
    </location>
</feature>
<dbReference type="InterPro" id="IPR012337">
    <property type="entry name" value="RNaseH-like_sf"/>
</dbReference>
<feature type="compositionally biased region" description="Basic and acidic residues" evidence="1">
    <location>
        <begin position="240"/>
        <end position="251"/>
    </location>
</feature>
<protein>
    <recommendedName>
        <fullName evidence="2">DUF659 domain-containing protein</fullName>
    </recommendedName>
</protein>
<evidence type="ECO:0000259" key="2">
    <source>
        <dbReference type="Pfam" id="PF04937"/>
    </source>
</evidence>
<evidence type="ECO:0000313" key="4">
    <source>
        <dbReference type="Proteomes" id="UP000288805"/>
    </source>
</evidence>
<gene>
    <name evidence="3" type="ORF">CK203_042333</name>
</gene>
<dbReference type="Pfam" id="PF04937">
    <property type="entry name" value="DUF659"/>
    <property type="match status" value="1"/>
</dbReference>
<dbReference type="Proteomes" id="UP000288805">
    <property type="component" value="Unassembled WGS sequence"/>
</dbReference>
<dbReference type="AlphaFoldDB" id="A0A438H7L6"/>
<sequence>MIIGAQEAGMEIKPPSPYEIENKYLERECKDMEAYVNQQREKWKTYGYTIMSDGWTGPTRLSIINFTVYSKGSMVFLKSVDASNNIKDHKYIYKLLKNVIKEVGVDNVVQIVINNKSMFVKAGKVLMKKFNLYWTPCVAYCINLMFEDIGKRPSVANVIRSGHKITNFIYNHGWLLAEMRKYCGGDIVRLGATRPIYLDDEVGNPDPQITTHAREFGVDVECVLSKEVHSESFTKDTEDSFQRALDSHQEVDSISVSQSSRSSAASTFASSYDGSKGGTDDGGDNAREDIGERQQSKYPMSQFTYENDFTHYTQDEDHGSRRAGPGIGAIGKPYRGRERTMNPYNEELLSGSFESMSIGTQFSDSSNEANVYPPYVMGYGQPSSSIDEEYGMSSYPSNAQLSYQLPYQMQGGFHMNTWVNLEYPIHVEAVGRTQEIYAWHVRIFNQYY</sequence>
<reference evidence="3 4" key="1">
    <citation type="journal article" date="2018" name="PLoS Genet.">
        <title>Population sequencing reveals clonal diversity and ancestral inbreeding in the grapevine cultivar Chardonnay.</title>
        <authorList>
            <person name="Roach M.J."/>
            <person name="Johnson D.L."/>
            <person name="Bohlmann J."/>
            <person name="van Vuuren H.J."/>
            <person name="Jones S.J."/>
            <person name="Pretorius I.S."/>
            <person name="Schmidt S.A."/>
            <person name="Borneman A.R."/>
        </authorList>
    </citation>
    <scope>NUCLEOTIDE SEQUENCE [LARGE SCALE GENOMIC DNA]</scope>
    <source>
        <strain evidence="4">cv. Chardonnay</strain>
        <tissue evidence="3">Leaf</tissue>
    </source>
</reference>
<evidence type="ECO:0000313" key="3">
    <source>
        <dbReference type="EMBL" id="RVW80452.1"/>
    </source>
</evidence>
<comment type="caution">
    <text evidence="3">The sequence shown here is derived from an EMBL/GenBank/DDBJ whole genome shotgun (WGS) entry which is preliminary data.</text>
</comment>
<dbReference type="PANTHER" id="PTHR32166:SF122">
    <property type="entry name" value="OS09G0499600 PROTEIN"/>
    <property type="match status" value="1"/>
</dbReference>
<dbReference type="EMBL" id="QGNW01000266">
    <property type="protein sequence ID" value="RVW80452.1"/>
    <property type="molecule type" value="Genomic_DNA"/>
</dbReference>